<dbReference type="InterPro" id="IPR005119">
    <property type="entry name" value="LysR_subst-bd"/>
</dbReference>
<dbReference type="GO" id="GO:0003700">
    <property type="term" value="F:DNA-binding transcription factor activity"/>
    <property type="evidence" value="ECO:0007669"/>
    <property type="project" value="InterPro"/>
</dbReference>
<dbReference type="AlphaFoldDB" id="A0A372EKU0"/>
<dbReference type="GO" id="GO:0006351">
    <property type="term" value="P:DNA-templated transcription"/>
    <property type="evidence" value="ECO:0007669"/>
    <property type="project" value="TreeGrafter"/>
</dbReference>
<keyword evidence="7" id="KW-1185">Reference proteome</keyword>
<dbReference type="SUPFAM" id="SSF53850">
    <property type="entry name" value="Periplasmic binding protein-like II"/>
    <property type="match status" value="1"/>
</dbReference>
<evidence type="ECO:0000259" key="5">
    <source>
        <dbReference type="PROSITE" id="PS50931"/>
    </source>
</evidence>
<dbReference type="Gene3D" id="1.10.10.10">
    <property type="entry name" value="Winged helix-like DNA-binding domain superfamily/Winged helix DNA-binding domain"/>
    <property type="match status" value="1"/>
</dbReference>
<evidence type="ECO:0000313" key="7">
    <source>
        <dbReference type="Proteomes" id="UP000261931"/>
    </source>
</evidence>
<dbReference type="PROSITE" id="PS50931">
    <property type="entry name" value="HTH_LYSR"/>
    <property type="match status" value="1"/>
</dbReference>
<dbReference type="SUPFAM" id="SSF46785">
    <property type="entry name" value="Winged helix' DNA-binding domain"/>
    <property type="match status" value="1"/>
</dbReference>
<organism evidence="6 7">
    <name type="scientific">Hydrogenophaga borbori</name>
    <dbReference type="NCBI Taxonomy" id="2294117"/>
    <lineage>
        <taxon>Bacteria</taxon>
        <taxon>Pseudomonadati</taxon>
        <taxon>Pseudomonadota</taxon>
        <taxon>Betaproteobacteria</taxon>
        <taxon>Burkholderiales</taxon>
        <taxon>Comamonadaceae</taxon>
        <taxon>Hydrogenophaga</taxon>
    </lineage>
</organism>
<evidence type="ECO:0000313" key="6">
    <source>
        <dbReference type="EMBL" id="RFP80013.1"/>
    </source>
</evidence>
<gene>
    <name evidence="6" type="ORF">DY262_06035</name>
</gene>
<dbReference type="PRINTS" id="PR00039">
    <property type="entry name" value="HTHLYSR"/>
</dbReference>
<evidence type="ECO:0000256" key="1">
    <source>
        <dbReference type="ARBA" id="ARBA00009437"/>
    </source>
</evidence>
<dbReference type="InterPro" id="IPR036388">
    <property type="entry name" value="WH-like_DNA-bd_sf"/>
</dbReference>
<keyword evidence="3" id="KW-0238">DNA-binding</keyword>
<comment type="caution">
    <text evidence="6">The sequence shown here is derived from an EMBL/GenBank/DDBJ whole genome shotgun (WGS) entry which is preliminary data.</text>
</comment>
<dbReference type="CDD" id="cd08422">
    <property type="entry name" value="PBP2_CrgA_like"/>
    <property type="match status" value="1"/>
</dbReference>
<keyword evidence="2" id="KW-0805">Transcription regulation</keyword>
<accession>A0A372EKU0</accession>
<evidence type="ECO:0000256" key="3">
    <source>
        <dbReference type="ARBA" id="ARBA00023125"/>
    </source>
</evidence>
<keyword evidence="4" id="KW-0804">Transcription</keyword>
<dbReference type="Pfam" id="PF00126">
    <property type="entry name" value="HTH_1"/>
    <property type="match status" value="1"/>
</dbReference>
<proteinExistence type="inferred from homology"/>
<dbReference type="Proteomes" id="UP000261931">
    <property type="component" value="Unassembled WGS sequence"/>
</dbReference>
<dbReference type="RefSeq" id="WP_116958068.1">
    <property type="nucleotide sequence ID" value="NZ_QVLS01000003.1"/>
</dbReference>
<reference evidence="6 7" key="1">
    <citation type="submission" date="2018-08" db="EMBL/GenBank/DDBJ databases">
        <title>Hydrogenophaga sp. LA-38 isolated from sludge.</title>
        <authorList>
            <person name="Im W.-T."/>
        </authorList>
    </citation>
    <scope>NUCLEOTIDE SEQUENCE [LARGE SCALE GENOMIC DNA]</scope>
    <source>
        <strain evidence="6 7">LA-38</strain>
    </source>
</reference>
<dbReference type="InterPro" id="IPR000847">
    <property type="entry name" value="LysR_HTH_N"/>
</dbReference>
<dbReference type="Gene3D" id="3.40.190.290">
    <property type="match status" value="1"/>
</dbReference>
<dbReference type="InterPro" id="IPR058163">
    <property type="entry name" value="LysR-type_TF_proteobact-type"/>
</dbReference>
<dbReference type="GO" id="GO:0043565">
    <property type="term" value="F:sequence-specific DNA binding"/>
    <property type="evidence" value="ECO:0007669"/>
    <property type="project" value="TreeGrafter"/>
</dbReference>
<dbReference type="PANTHER" id="PTHR30537">
    <property type="entry name" value="HTH-TYPE TRANSCRIPTIONAL REGULATOR"/>
    <property type="match status" value="1"/>
</dbReference>
<evidence type="ECO:0000256" key="4">
    <source>
        <dbReference type="ARBA" id="ARBA00023163"/>
    </source>
</evidence>
<dbReference type="Pfam" id="PF03466">
    <property type="entry name" value="LysR_substrate"/>
    <property type="match status" value="1"/>
</dbReference>
<feature type="domain" description="HTH lysR-type" evidence="5">
    <location>
        <begin position="6"/>
        <end position="63"/>
    </location>
</feature>
<dbReference type="PANTHER" id="PTHR30537:SF72">
    <property type="entry name" value="LYSR FAMILY TRANSCRIPTIONAL REGULATOR"/>
    <property type="match status" value="1"/>
</dbReference>
<sequence length="305" mass="33968">MTAKLDRLQLITTFLAVAERRSLSAAARALGTTQPTVSRRLRDLEQLLNARLATRSTHRFDLTAEGEELQRRAVAWADAWNEWEDALKVSAGLPKGKLSLIGPHAYGHAFLMDAVRLFRERYPQVEVELRLTDRPVDIVGQACDCWIRVGSSADQSLHVRPIGRMRRVLVASTAFAARHRVRAPEDLSSLPFVGLIPYVMDRLPMHTQDQTERRTVPIRTPFTTDGLLASYRAMLEGLGIAASARWLCGPDIASGRVKRILPKWELEPIAIEAVSVAGRFRPARINAFIDVLCEVMAGVEGFDPA</sequence>
<comment type="similarity">
    <text evidence="1">Belongs to the LysR transcriptional regulatory family.</text>
</comment>
<evidence type="ECO:0000256" key="2">
    <source>
        <dbReference type="ARBA" id="ARBA00023015"/>
    </source>
</evidence>
<name>A0A372EKU0_9BURK</name>
<dbReference type="EMBL" id="QVLS01000003">
    <property type="protein sequence ID" value="RFP80013.1"/>
    <property type="molecule type" value="Genomic_DNA"/>
</dbReference>
<protein>
    <submittedName>
        <fullName evidence="6">LysR family transcriptional regulator</fullName>
    </submittedName>
</protein>
<dbReference type="InterPro" id="IPR036390">
    <property type="entry name" value="WH_DNA-bd_sf"/>
</dbReference>